<evidence type="ECO:0000259" key="8">
    <source>
        <dbReference type="PROSITE" id="PS50011"/>
    </source>
</evidence>
<dbReference type="PROSITE" id="PS00108">
    <property type="entry name" value="PROTEIN_KINASE_ST"/>
    <property type="match status" value="1"/>
</dbReference>
<evidence type="ECO:0000256" key="5">
    <source>
        <dbReference type="ARBA" id="ARBA00022777"/>
    </source>
</evidence>
<keyword evidence="10" id="KW-1185">Reference proteome</keyword>
<dbReference type="PROSITE" id="PS50011">
    <property type="entry name" value="PROTEIN_KINASE_DOM"/>
    <property type="match status" value="1"/>
</dbReference>
<evidence type="ECO:0000256" key="6">
    <source>
        <dbReference type="ARBA" id="ARBA00022840"/>
    </source>
</evidence>
<feature type="binding site" evidence="7">
    <location>
        <position position="518"/>
    </location>
    <ligand>
        <name>ATP</name>
        <dbReference type="ChEBI" id="CHEBI:30616"/>
    </ligand>
</feature>
<comment type="similarity">
    <text evidence="1">Belongs to the protein kinase superfamily. STE Ser/Thr protein kinase family. MAP kinase kinase kinase subfamily.</text>
</comment>
<dbReference type="GO" id="GO:0005524">
    <property type="term" value="F:ATP binding"/>
    <property type="evidence" value="ECO:0007669"/>
    <property type="project" value="UniProtKB-UniRule"/>
</dbReference>
<dbReference type="AlphaFoldDB" id="A0ABD6EPM6"/>
<name>A0ABD6EPM6_9BILA</name>
<dbReference type="InterPro" id="IPR011009">
    <property type="entry name" value="Kinase-like_dom_sf"/>
</dbReference>
<dbReference type="InterPro" id="IPR017441">
    <property type="entry name" value="Protein_kinase_ATP_BS"/>
</dbReference>
<dbReference type="GO" id="GO:0004674">
    <property type="term" value="F:protein serine/threonine kinase activity"/>
    <property type="evidence" value="ECO:0007669"/>
    <property type="project" value="UniProtKB-KW"/>
</dbReference>
<organism evidence="9 10">
    <name type="scientific">Gnathostoma spinigerum</name>
    <dbReference type="NCBI Taxonomy" id="75299"/>
    <lineage>
        <taxon>Eukaryota</taxon>
        <taxon>Metazoa</taxon>
        <taxon>Ecdysozoa</taxon>
        <taxon>Nematoda</taxon>
        <taxon>Chromadorea</taxon>
        <taxon>Rhabditida</taxon>
        <taxon>Spirurina</taxon>
        <taxon>Gnathostomatomorpha</taxon>
        <taxon>Gnathostomatoidea</taxon>
        <taxon>Gnathostomatidae</taxon>
        <taxon>Gnathostoma</taxon>
    </lineage>
</organism>
<evidence type="ECO:0000313" key="10">
    <source>
        <dbReference type="Proteomes" id="UP001608902"/>
    </source>
</evidence>
<dbReference type="GO" id="GO:0035556">
    <property type="term" value="P:intracellular signal transduction"/>
    <property type="evidence" value="ECO:0007669"/>
    <property type="project" value="UniProtKB-ARBA"/>
</dbReference>
<keyword evidence="5" id="KW-0418">Kinase</keyword>
<evidence type="ECO:0000256" key="3">
    <source>
        <dbReference type="ARBA" id="ARBA00022679"/>
    </source>
</evidence>
<dbReference type="InterPro" id="IPR000719">
    <property type="entry name" value="Prot_kinase_dom"/>
</dbReference>
<keyword evidence="6 7" id="KW-0067">ATP-binding</keyword>
<comment type="caution">
    <text evidence="9">The sequence shown here is derived from an EMBL/GenBank/DDBJ whole genome shotgun (WGS) entry which is preliminary data.</text>
</comment>
<evidence type="ECO:0000313" key="9">
    <source>
        <dbReference type="EMBL" id="MFH4978632.1"/>
    </source>
</evidence>
<dbReference type="Pfam" id="PF00069">
    <property type="entry name" value="Pkinase"/>
    <property type="match status" value="1"/>
</dbReference>
<dbReference type="PANTHER" id="PTHR48016:SF32">
    <property type="entry name" value="MITOGEN-ACTIVATED PROTEIN KINASE KINASE KINASE 4"/>
    <property type="match status" value="1"/>
</dbReference>
<dbReference type="Proteomes" id="UP001608902">
    <property type="component" value="Unassembled WGS sequence"/>
</dbReference>
<dbReference type="Pfam" id="PF19431">
    <property type="entry name" value="MEKK4_N"/>
    <property type="match status" value="1"/>
</dbReference>
<dbReference type="InterPro" id="IPR045801">
    <property type="entry name" value="MEKK4_N"/>
</dbReference>
<keyword evidence="2" id="KW-0723">Serine/threonine-protein kinase</keyword>
<dbReference type="InterPro" id="IPR008271">
    <property type="entry name" value="Ser/Thr_kinase_AS"/>
</dbReference>
<dbReference type="PANTHER" id="PTHR48016">
    <property type="entry name" value="MAP KINASE KINASE KINASE SSK2-RELATED-RELATED"/>
    <property type="match status" value="1"/>
</dbReference>
<dbReference type="Gene3D" id="1.10.510.10">
    <property type="entry name" value="Transferase(Phosphotransferase) domain 1"/>
    <property type="match status" value="1"/>
</dbReference>
<sequence>MGCDLFDNMVSNFILERECWLEEKRSESEFIPSLQNAEDDVLSSRSTASPIFVSCRYYKSLVGQLRDRSLRILSFVRLLLSDLEICSSYNLSSQANLESLVSRLQNTSHCLVCFPSFHLDYIVFCDKNSARNVEFVSNLLNFTCSRRESELPDVCVYEIGYLIIFSPDSLPDFCPDTWRGPRIYVNLDADIQMSLRYLRLNSAACLVALNSAALPEMRNRISRSFCDHDKCLLELDEEQFTCHETIYDHIEHLKEKAKAVCEMLWDTFTGGMTEKVLDGEKIESLDSYERESLRATLLQSFDLAFEYYRELFRFIPRKSRAWLAQNTLKWTKQWASFVRSSFSPGDGEVPKWAFQSFGFLLLACDPQLRQYLSANDHTDLLKTARSIILYIKGTSEKGRKKLTDDETDGHSPCRSSTYHRSLLNSDSSASLTSEDRSTRVMEALRKVDVNRNIHMQEERRIGHVIERGRESLSFETYFHPRKRAPFKWQRLEKKIGSGKFGTVYVVMNLDNNCLMAMKQIQIERNHKALHALVEEVENLRSLDHPNLVKYYAVEVHREEIMIFMEYCPEGTLEKICCEGLLDMRCVRKYTHFLLKAVEYIHSMKIVHRDIKPANIFLGKKDVLKLGDFGSSVRLREISTARGEVVEWVGTVPYMAPELHTFGRRDPGEEITGYGRAADIWSVGCVVLEMCTGKPPWSECDHQLQIVYNVGSGMHPTIPPKIRADAQCLSFLEACFIVDRRKRATAEQLRQHPFANIHVAECFEDNRRPVTFT</sequence>
<dbReference type="SUPFAM" id="SSF56112">
    <property type="entry name" value="Protein kinase-like (PK-like)"/>
    <property type="match status" value="1"/>
</dbReference>
<dbReference type="EMBL" id="JBGFUD010003357">
    <property type="protein sequence ID" value="MFH4978632.1"/>
    <property type="molecule type" value="Genomic_DNA"/>
</dbReference>
<gene>
    <name evidence="9" type="ORF">AB6A40_005341</name>
</gene>
<keyword evidence="3" id="KW-0808">Transferase</keyword>
<accession>A0ABD6EPM6</accession>
<evidence type="ECO:0000256" key="4">
    <source>
        <dbReference type="ARBA" id="ARBA00022741"/>
    </source>
</evidence>
<evidence type="ECO:0000256" key="2">
    <source>
        <dbReference type="ARBA" id="ARBA00022527"/>
    </source>
</evidence>
<evidence type="ECO:0000256" key="7">
    <source>
        <dbReference type="PROSITE-ProRule" id="PRU10141"/>
    </source>
</evidence>
<protein>
    <recommendedName>
        <fullName evidence="8">Protein kinase domain-containing protein</fullName>
    </recommendedName>
</protein>
<keyword evidence="4 7" id="KW-0547">Nucleotide-binding</keyword>
<dbReference type="PROSITE" id="PS00107">
    <property type="entry name" value="PROTEIN_KINASE_ATP"/>
    <property type="match status" value="1"/>
</dbReference>
<feature type="domain" description="Protein kinase" evidence="8">
    <location>
        <begin position="489"/>
        <end position="754"/>
    </location>
</feature>
<dbReference type="SMART" id="SM00220">
    <property type="entry name" value="S_TKc"/>
    <property type="match status" value="1"/>
</dbReference>
<dbReference type="InterPro" id="IPR050538">
    <property type="entry name" value="MAP_kinase_kinase_kinase"/>
</dbReference>
<proteinExistence type="inferred from homology"/>
<evidence type="ECO:0000256" key="1">
    <source>
        <dbReference type="ARBA" id="ARBA00006529"/>
    </source>
</evidence>
<reference evidence="9 10" key="1">
    <citation type="submission" date="2024-08" db="EMBL/GenBank/DDBJ databases">
        <title>Gnathostoma spinigerum genome.</title>
        <authorList>
            <person name="Gonzalez-Bertolin B."/>
            <person name="Monzon S."/>
            <person name="Zaballos A."/>
            <person name="Jimenez P."/>
            <person name="Dekumyoy P."/>
            <person name="Varona S."/>
            <person name="Cuesta I."/>
            <person name="Sumanam S."/>
            <person name="Adisakwattana P."/>
            <person name="Gasser R.B."/>
            <person name="Hernandez-Gonzalez A."/>
            <person name="Young N.D."/>
            <person name="Perteguer M.J."/>
        </authorList>
    </citation>
    <scope>NUCLEOTIDE SEQUENCE [LARGE SCALE GENOMIC DNA]</scope>
    <source>
        <strain evidence="9">AL3</strain>
        <tissue evidence="9">Liver</tissue>
    </source>
</reference>